<reference evidence="1 2" key="1">
    <citation type="submission" date="2019-04" db="EMBL/GenBank/DDBJ databases">
        <title>Genome of a novel bacterium Candidatus Jettenia ecosi reconstructed from metagenome of an anammox bioreactor.</title>
        <authorList>
            <person name="Mardanov A.V."/>
            <person name="Beletsky A.V."/>
            <person name="Ravin N.V."/>
            <person name="Botchkova E.A."/>
            <person name="Litti Y.V."/>
            <person name="Nozhevnikova A.N."/>
        </authorList>
    </citation>
    <scope>NUCLEOTIDE SEQUENCE [LARGE SCALE GENOMIC DNA]</scope>
    <source>
        <strain evidence="1">J2</strain>
    </source>
</reference>
<sequence length="42" mass="4810">MWIFLLWGKSINPILGATLERPGRITRVITSEVKEIKNIIVC</sequence>
<dbReference type="Proteomes" id="UP000319783">
    <property type="component" value="Unassembled WGS sequence"/>
</dbReference>
<dbReference type="EMBL" id="SULG01000020">
    <property type="protein sequence ID" value="TLD42404.1"/>
    <property type="molecule type" value="Genomic_DNA"/>
</dbReference>
<organism evidence="1 2">
    <name type="scientific">Candidatus Jettenia ecosi</name>
    <dbReference type="NCBI Taxonomy" id="2494326"/>
    <lineage>
        <taxon>Bacteria</taxon>
        <taxon>Pseudomonadati</taxon>
        <taxon>Planctomycetota</taxon>
        <taxon>Candidatus Brocadiia</taxon>
        <taxon>Candidatus Brocadiales</taxon>
        <taxon>Candidatus Brocadiaceae</taxon>
        <taxon>Candidatus Jettenia</taxon>
    </lineage>
</organism>
<protein>
    <submittedName>
        <fullName evidence="1">Uncharacterized protein</fullName>
    </submittedName>
</protein>
<dbReference type="AlphaFoldDB" id="A0A533QCD4"/>
<gene>
    <name evidence="1" type="ORF">JETT_1239</name>
</gene>
<accession>A0A533QCD4</accession>
<proteinExistence type="predicted"/>
<evidence type="ECO:0000313" key="2">
    <source>
        <dbReference type="Proteomes" id="UP000319783"/>
    </source>
</evidence>
<evidence type="ECO:0000313" key="1">
    <source>
        <dbReference type="EMBL" id="TLD42404.1"/>
    </source>
</evidence>
<comment type="caution">
    <text evidence="1">The sequence shown here is derived from an EMBL/GenBank/DDBJ whole genome shotgun (WGS) entry which is preliminary data.</text>
</comment>
<name>A0A533QCD4_9BACT</name>